<accession>A0A2H9T612</accession>
<dbReference type="AlphaFoldDB" id="A0A2H9T612"/>
<comment type="caution">
    <text evidence="1">The sequence shown here is derived from an EMBL/GenBank/DDBJ whole genome shotgun (WGS) entry which is preliminary data.</text>
</comment>
<organism evidence="1">
    <name type="scientific">invertebrate metagenome</name>
    <dbReference type="NCBI Taxonomy" id="1711999"/>
    <lineage>
        <taxon>unclassified sequences</taxon>
        <taxon>metagenomes</taxon>
        <taxon>organismal metagenomes</taxon>
    </lineage>
</organism>
<protein>
    <submittedName>
        <fullName evidence="1">Uncharacterized protein</fullName>
    </submittedName>
</protein>
<dbReference type="EMBL" id="NSIT01000144">
    <property type="protein sequence ID" value="PJE78665.1"/>
    <property type="molecule type" value="Genomic_DNA"/>
</dbReference>
<sequence>MATGIGLVYKRVRRSCQHKRNPEHFERCKAALEAAQEAEGKGLINRFTLMSRAFPRNPVYPMPGSPKVVNSAFPQ</sequence>
<gene>
    <name evidence="1" type="ORF">CI610_02387</name>
</gene>
<evidence type="ECO:0000313" key="1">
    <source>
        <dbReference type="EMBL" id="PJE78665.1"/>
    </source>
</evidence>
<name>A0A2H9T612_9ZZZZ</name>
<proteinExistence type="predicted"/>
<reference evidence="1" key="1">
    <citation type="journal article" date="2017" name="Appl. Environ. Microbiol.">
        <title>Molecular characterization of an Endozoicomonas-like organism causing infection in king scallop Pecten maximus L.</title>
        <authorList>
            <person name="Cano I."/>
            <person name="van Aerle R."/>
            <person name="Ross S."/>
            <person name="Verner-Jeffreys D.W."/>
            <person name="Paley R.K."/>
            <person name="Rimmer G."/>
            <person name="Ryder D."/>
            <person name="Hooper P."/>
            <person name="Stone D."/>
            <person name="Feist S.W."/>
        </authorList>
    </citation>
    <scope>NUCLEOTIDE SEQUENCE</scope>
</reference>